<keyword evidence="12" id="KW-1133">Transmembrane helix</keyword>
<evidence type="ECO:0000313" key="15">
    <source>
        <dbReference type="EMBL" id="KAK4576420.1"/>
    </source>
</evidence>
<evidence type="ECO:0000256" key="12">
    <source>
        <dbReference type="SAM" id="Phobius"/>
    </source>
</evidence>
<dbReference type="PROSITE" id="PS00108">
    <property type="entry name" value="PROTEIN_KINASE_ST"/>
    <property type="match status" value="1"/>
</dbReference>
<keyword evidence="2" id="KW-0723">Serine/threonine-protein kinase</keyword>
<dbReference type="SUPFAM" id="SSF51110">
    <property type="entry name" value="alpha-D-mannose-specific plant lectins"/>
    <property type="match status" value="1"/>
</dbReference>
<accession>A0AAN7EQ18</accession>
<dbReference type="CDD" id="cd00028">
    <property type="entry name" value="B_lectin"/>
    <property type="match status" value="1"/>
</dbReference>
<dbReference type="FunFam" id="2.90.10.10:FF:000004">
    <property type="entry name" value="G-type lectin S-receptor-like serine/threonine-protein kinase"/>
    <property type="match status" value="1"/>
</dbReference>
<keyword evidence="4" id="KW-0732">Signal</keyword>
<feature type="domain" description="Protein kinase" evidence="13">
    <location>
        <begin position="460"/>
        <end position="652"/>
    </location>
</feature>
<evidence type="ECO:0000259" key="14">
    <source>
        <dbReference type="PROSITE" id="PS50927"/>
    </source>
</evidence>
<evidence type="ECO:0000256" key="2">
    <source>
        <dbReference type="ARBA" id="ARBA00022527"/>
    </source>
</evidence>
<dbReference type="Pfam" id="PF00954">
    <property type="entry name" value="S_locus_glycop"/>
    <property type="match status" value="1"/>
</dbReference>
<evidence type="ECO:0000256" key="10">
    <source>
        <dbReference type="ARBA" id="ARBA00047899"/>
    </source>
</evidence>
<dbReference type="EC" id="2.7.11.1" evidence="1"/>
<evidence type="ECO:0000256" key="4">
    <source>
        <dbReference type="ARBA" id="ARBA00022729"/>
    </source>
</evidence>
<dbReference type="GO" id="GO:0005524">
    <property type="term" value="F:ATP binding"/>
    <property type="evidence" value="ECO:0007669"/>
    <property type="project" value="UniProtKB-KW"/>
</dbReference>
<keyword evidence="3" id="KW-0808">Transferase</keyword>
<evidence type="ECO:0000256" key="9">
    <source>
        <dbReference type="ARBA" id="ARBA00023180"/>
    </source>
</evidence>
<dbReference type="PANTHER" id="PTHR32444">
    <property type="entry name" value="BULB-TYPE LECTIN DOMAIN-CONTAINING PROTEIN"/>
    <property type="match status" value="1"/>
</dbReference>
<keyword evidence="12" id="KW-0812">Transmembrane</keyword>
<dbReference type="Gene3D" id="2.90.10.10">
    <property type="entry name" value="Bulb-type lectin domain"/>
    <property type="match status" value="1"/>
</dbReference>
<dbReference type="Gene3D" id="3.30.200.20">
    <property type="entry name" value="Phosphorylase Kinase, domain 1"/>
    <property type="match status" value="1"/>
</dbReference>
<keyword evidence="5" id="KW-0547">Nucleotide-binding</keyword>
<gene>
    <name evidence="15" type="ORF">RGQ29_027113</name>
</gene>
<comment type="caution">
    <text evidence="15">The sequence shown here is derived from an EMBL/GenBank/DDBJ whole genome shotgun (WGS) entry which is preliminary data.</text>
</comment>
<dbReference type="SMART" id="SM00108">
    <property type="entry name" value="B_lectin"/>
    <property type="match status" value="1"/>
</dbReference>
<dbReference type="PROSITE" id="PS50927">
    <property type="entry name" value="BULB_LECTIN"/>
    <property type="match status" value="1"/>
</dbReference>
<dbReference type="SMART" id="SM00220">
    <property type="entry name" value="S_TKc"/>
    <property type="match status" value="1"/>
</dbReference>
<evidence type="ECO:0000313" key="16">
    <source>
        <dbReference type="Proteomes" id="UP001324115"/>
    </source>
</evidence>
<evidence type="ECO:0000256" key="6">
    <source>
        <dbReference type="ARBA" id="ARBA00022777"/>
    </source>
</evidence>
<evidence type="ECO:0000256" key="1">
    <source>
        <dbReference type="ARBA" id="ARBA00012513"/>
    </source>
</evidence>
<keyword evidence="12" id="KW-0472">Membrane</keyword>
<keyword evidence="7" id="KW-0067">ATP-binding</keyword>
<sequence>MALDTITPTLSIRDGESETIVSAGGSYELGFFSPGNSKSRYLGIWYKKISTTTRTIVWVANREVPLTDTSGVLTIAHPGILVLINGTNGIVWSSNTTRTTNSPVGQLLESGNLVVKDGNNENSDSFVWQSFDYPCDTLLPGMKFGRNLITGLDRFLSSWKNTDDPSPGQFTLRLSFHGFPQALVIKGQRVIYRLASWDGSGVVGIIPWALSISAKGNEFEMNGNDVYYYFSKPNSGAFARIVLNPSGILQAYLWNDPFDWRIYITVPVDQCDSCNLCGAYAICNMKIAPTCTCLEGFIPKFPKNWNVLDWTEGCIRSIPLACNNSDGFRKYTGLKLPDTFSCCGGGSGCLLWFGGLIDTRMIIDSLHDVFIRAAASELDQIKKKMHSSEKRKSVIIASSVIPVTGMVILGLIMRILKKKVRKQGSRKRGCRMNNINEDGEVDLELPVFDLTLIVNATHNFSNDNKLGEGSFGPVYRGTLMEGQEIALKRLSKNSGQGVVEFKNEIKLIAKLQHWNLVKLLGFCIQGEEKMLIYEFNPNKSLDFFIFDKTRSKLLTWHMRMNIVGGIARGLLYLHQDSRLRIIHRDIKASNILLDKDMNPKISDFGMARTFWGDQTEANTEKNCWDIVMVTYLLNMQLMGSSQSNLMSLALVS</sequence>
<proteinExistence type="predicted"/>
<dbReference type="GO" id="GO:0048544">
    <property type="term" value="P:recognition of pollen"/>
    <property type="evidence" value="ECO:0007669"/>
    <property type="project" value="InterPro"/>
</dbReference>
<dbReference type="Proteomes" id="UP001324115">
    <property type="component" value="Unassembled WGS sequence"/>
</dbReference>
<dbReference type="InterPro" id="IPR001480">
    <property type="entry name" value="Bulb-type_lectin_dom"/>
</dbReference>
<dbReference type="InterPro" id="IPR000719">
    <property type="entry name" value="Prot_kinase_dom"/>
</dbReference>
<dbReference type="Gene3D" id="1.10.510.10">
    <property type="entry name" value="Transferase(Phosphotransferase) domain 1"/>
    <property type="match status" value="1"/>
</dbReference>
<feature type="transmembrane region" description="Helical" evidence="12">
    <location>
        <begin position="394"/>
        <end position="416"/>
    </location>
</feature>
<evidence type="ECO:0000256" key="8">
    <source>
        <dbReference type="ARBA" id="ARBA00023157"/>
    </source>
</evidence>
<keyword evidence="9" id="KW-0325">Glycoprotein</keyword>
<keyword evidence="6" id="KW-0418">Kinase</keyword>
<name>A0AAN7EQ18_QUERU</name>
<dbReference type="SUPFAM" id="SSF56112">
    <property type="entry name" value="Protein kinase-like (PK-like)"/>
    <property type="match status" value="1"/>
</dbReference>
<keyword evidence="8" id="KW-1015">Disulfide bond</keyword>
<evidence type="ECO:0000256" key="5">
    <source>
        <dbReference type="ARBA" id="ARBA00022741"/>
    </source>
</evidence>
<dbReference type="Pfam" id="PF01453">
    <property type="entry name" value="B_lectin"/>
    <property type="match status" value="1"/>
</dbReference>
<keyword evidence="16" id="KW-1185">Reference proteome</keyword>
<dbReference type="EMBL" id="JAXUIC010000008">
    <property type="protein sequence ID" value="KAK4576420.1"/>
    <property type="molecule type" value="Genomic_DNA"/>
</dbReference>
<protein>
    <recommendedName>
        <fullName evidence="1">non-specific serine/threonine protein kinase</fullName>
        <ecNumber evidence="1">2.7.11.1</ecNumber>
    </recommendedName>
</protein>
<evidence type="ECO:0000256" key="11">
    <source>
        <dbReference type="ARBA" id="ARBA00048679"/>
    </source>
</evidence>
<dbReference type="PANTHER" id="PTHR32444:SF183">
    <property type="entry name" value="APPLE DOMAIN-CONTAINING PROTEIN"/>
    <property type="match status" value="1"/>
</dbReference>
<dbReference type="InterPro" id="IPR000858">
    <property type="entry name" value="S_locus_glycoprot_dom"/>
</dbReference>
<comment type="catalytic activity">
    <reaction evidence="11">
        <text>L-seryl-[protein] + ATP = O-phospho-L-seryl-[protein] + ADP + H(+)</text>
        <dbReference type="Rhea" id="RHEA:17989"/>
        <dbReference type="Rhea" id="RHEA-COMP:9863"/>
        <dbReference type="Rhea" id="RHEA-COMP:11604"/>
        <dbReference type="ChEBI" id="CHEBI:15378"/>
        <dbReference type="ChEBI" id="CHEBI:29999"/>
        <dbReference type="ChEBI" id="CHEBI:30616"/>
        <dbReference type="ChEBI" id="CHEBI:83421"/>
        <dbReference type="ChEBI" id="CHEBI:456216"/>
        <dbReference type="EC" id="2.7.11.1"/>
    </reaction>
</comment>
<dbReference type="FunFam" id="1.10.510.10:FF:001019">
    <property type="entry name" value="G-type lectin S-receptor-like serine/threonine-protein kinase B120"/>
    <property type="match status" value="1"/>
</dbReference>
<dbReference type="FunFam" id="3.30.200.20:FF:000195">
    <property type="entry name" value="G-type lectin S-receptor-like serine/threonine-protein kinase"/>
    <property type="match status" value="1"/>
</dbReference>
<reference evidence="15 16" key="1">
    <citation type="journal article" date="2023" name="G3 (Bethesda)">
        <title>A haplotype-resolved chromosome-scale genome for Quercus rubra L. provides insights into the genetics of adaptive traits for red oak species.</title>
        <authorList>
            <person name="Kapoor B."/>
            <person name="Jenkins J."/>
            <person name="Schmutz J."/>
            <person name="Zhebentyayeva T."/>
            <person name="Kuelheim C."/>
            <person name="Coggeshall M."/>
            <person name="Heim C."/>
            <person name="Lasky J.R."/>
            <person name="Leites L."/>
            <person name="Islam-Faridi N."/>
            <person name="Romero-Severson J."/>
            <person name="DeLeo V.L."/>
            <person name="Lucas S.M."/>
            <person name="Lazic D."/>
            <person name="Gailing O."/>
            <person name="Carlson J."/>
            <person name="Staton M."/>
        </authorList>
    </citation>
    <scope>NUCLEOTIDE SEQUENCE [LARGE SCALE GENOMIC DNA]</scope>
    <source>
        <strain evidence="15">Pseudo-F2</strain>
    </source>
</reference>
<dbReference type="InterPro" id="IPR001245">
    <property type="entry name" value="Ser-Thr/Tyr_kinase_cat_dom"/>
</dbReference>
<dbReference type="AlphaFoldDB" id="A0AAN7EQ18"/>
<dbReference type="Pfam" id="PF07714">
    <property type="entry name" value="PK_Tyr_Ser-Thr"/>
    <property type="match status" value="1"/>
</dbReference>
<evidence type="ECO:0000259" key="13">
    <source>
        <dbReference type="PROSITE" id="PS50011"/>
    </source>
</evidence>
<dbReference type="InterPro" id="IPR011009">
    <property type="entry name" value="Kinase-like_dom_sf"/>
</dbReference>
<feature type="domain" description="Bulb-type lectin" evidence="14">
    <location>
        <begin position="3"/>
        <end position="128"/>
    </location>
</feature>
<dbReference type="PROSITE" id="PS50011">
    <property type="entry name" value="PROTEIN_KINASE_DOM"/>
    <property type="match status" value="1"/>
</dbReference>
<evidence type="ECO:0000256" key="7">
    <source>
        <dbReference type="ARBA" id="ARBA00022840"/>
    </source>
</evidence>
<organism evidence="15 16">
    <name type="scientific">Quercus rubra</name>
    <name type="common">Northern red oak</name>
    <name type="synonym">Quercus borealis</name>
    <dbReference type="NCBI Taxonomy" id="3512"/>
    <lineage>
        <taxon>Eukaryota</taxon>
        <taxon>Viridiplantae</taxon>
        <taxon>Streptophyta</taxon>
        <taxon>Embryophyta</taxon>
        <taxon>Tracheophyta</taxon>
        <taxon>Spermatophyta</taxon>
        <taxon>Magnoliopsida</taxon>
        <taxon>eudicotyledons</taxon>
        <taxon>Gunneridae</taxon>
        <taxon>Pentapetalae</taxon>
        <taxon>rosids</taxon>
        <taxon>fabids</taxon>
        <taxon>Fagales</taxon>
        <taxon>Fagaceae</taxon>
        <taxon>Quercus</taxon>
    </lineage>
</organism>
<dbReference type="GO" id="GO:0004674">
    <property type="term" value="F:protein serine/threonine kinase activity"/>
    <property type="evidence" value="ECO:0007669"/>
    <property type="project" value="UniProtKB-KW"/>
</dbReference>
<dbReference type="InterPro" id="IPR036426">
    <property type="entry name" value="Bulb-type_lectin_dom_sf"/>
</dbReference>
<evidence type="ECO:0000256" key="3">
    <source>
        <dbReference type="ARBA" id="ARBA00022679"/>
    </source>
</evidence>
<dbReference type="InterPro" id="IPR008271">
    <property type="entry name" value="Ser/Thr_kinase_AS"/>
</dbReference>
<comment type="catalytic activity">
    <reaction evidence="10">
        <text>L-threonyl-[protein] + ATP = O-phospho-L-threonyl-[protein] + ADP + H(+)</text>
        <dbReference type="Rhea" id="RHEA:46608"/>
        <dbReference type="Rhea" id="RHEA-COMP:11060"/>
        <dbReference type="Rhea" id="RHEA-COMP:11605"/>
        <dbReference type="ChEBI" id="CHEBI:15378"/>
        <dbReference type="ChEBI" id="CHEBI:30013"/>
        <dbReference type="ChEBI" id="CHEBI:30616"/>
        <dbReference type="ChEBI" id="CHEBI:61977"/>
        <dbReference type="ChEBI" id="CHEBI:456216"/>
        <dbReference type="EC" id="2.7.11.1"/>
    </reaction>
</comment>